<feature type="compositionally biased region" description="Basic residues" evidence="1">
    <location>
        <begin position="59"/>
        <end position="68"/>
    </location>
</feature>
<reference evidence="2 3" key="2">
    <citation type="journal article" date="2018" name="New Phytol.">
        <title>High intraspecific genome diversity in the model arbuscular mycorrhizal symbiont Rhizophagus irregularis.</title>
        <authorList>
            <person name="Chen E.C.H."/>
            <person name="Morin E."/>
            <person name="Beaudet D."/>
            <person name="Noel J."/>
            <person name="Yildirir G."/>
            <person name="Ndikumana S."/>
            <person name="Charron P."/>
            <person name="St-Onge C."/>
            <person name="Giorgi J."/>
            <person name="Kruger M."/>
            <person name="Marton T."/>
            <person name="Ropars J."/>
            <person name="Grigoriev I.V."/>
            <person name="Hainaut M."/>
            <person name="Henrissat B."/>
            <person name="Roux C."/>
            <person name="Martin F."/>
            <person name="Corradi N."/>
        </authorList>
    </citation>
    <scope>NUCLEOTIDE SEQUENCE [LARGE SCALE GENOMIC DNA]</scope>
    <source>
        <strain evidence="2 3">DAOM 197198</strain>
    </source>
</reference>
<protein>
    <submittedName>
        <fullName evidence="2">Uncharacterized protein</fullName>
    </submittedName>
</protein>
<feature type="region of interest" description="Disordered" evidence="1">
    <location>
        <begin position="183"/>
        <end position="207"/>
    </location>
</feature>
<proteinExistence type="predicted"/>
<dbReference type="EMBL" id="AUPC02000009">
    <property type="protein sequence ID" value="POG81774.1"/>
    <property type="molecule type" value="Genomic_DNA"/>
</dbReference>
<feature type="compositionally biased region" description="Polar residues" evidence="1">
    <location>
        <begin position="1"/>
        <end position="10"/>
    </location>
</feature>
<sequence>MDDITWTDTGSLMPRKLDAPGKEGKRAFSSYNIDRSGIDDASKKSKKPVNHPPTDVSRKQKKNKNLRKRRQLQVPRKFKLTTKRERSSTIVNRDQYGNRYNNRAFSSYFIAELVSLFCADFKFLTDLLAIFHLSVPIIWQKFLISQISCVFEFCCMDNRHQDILVLSVLQLIKCQRNLMKFNPDENPDETATDRSTTHATITQATRR</sequence>
<accession>A0A2P4QVT0</accession>
<evidence type="ECO:0000313" key="3">
    <source>
        <dbReference type="Proteomes" id="UP000018888"/>
    </source>
</evidence>
<name>A0A2P4QVT0_RHIID</name>
<feature type="compositionally biased region" description="Basic and acidic residues" evidence="1">
    <location>
        <begin position="15"/>
        <end position="26"/>
    </location>
</feature>
<dbReference type="AlphaFoldDB" id="A0A2P4QVT0"/>
<keyword evidence="3" id="KW-1185">Reference proteome</keyword>
<organism evidence="2 3">
    <name type="scientific">Rhizophagus irregularis (strain DAOM 181602 / DAOM 197198 / MUCL 43194)</name>
    <name type="common">Arbuscular mycorrhizal fungus</name>
    <name type="synonym">Glomus intraradices</name>
    <dbReference type="NCBI Taxonomy" id="747089"/>
    <lineage>
        <taxon>Eukaryota</taxon>
        <taxon>Fungi</taxon>
        <taxon>Fungi incertae sedis</taxon>
        <taxon>Mucoromycota</taxon>
        <taxon>Glomeromycotina</taxon>
        <taxon>Glomeromycetes</taxon>
        <taxon>Glomerales</taxon>
        <taxon>Glomeraceae</taxon>
        <taxon>Rhizophagus</taxon>
    </lineage>
</organism>
<evidence type="ECO:0000256" key="1">
    <source>
        <dbReference type="SAM" id="MobiDB-lite"/>
    </source>
</evidence>
<dbReference type="Proteomes" id="UP000018888">
    <property type="component" value="Unassembled WGS sequence"/>
</dbReference>
<gene>
    <name evidence="2" type="ORF">GLOIN_2v1834892</name>
</gene>
<evidence type="ECO:0000313" key="2">
    <source>
        <dbReference type="EMBL" id="POG81774.1"/>
    </source>
</evidence>
<feature type="region of interest" description="Disordered" evidence="1">
    <location>
        <begin position="1"/>
        <end position="68"/>
    </location>
</feature>
<reference evidence="2 3" key="1">
    <citation type="journal article" date="2013" name="Proc. Natl. Acad. Sci. U.S.A.">
        <title>Genome of an arbuscular mycorrhizal fungus provides insight into the oldest plant symbiosis.</title>
        <authorList>
            <person name="Tisserant E."/>
            <person name="Malbreil M."/>
            <person name="Kuo A."/>
            <person name="Kohler A."/>
            <person name="Symeonidi A."/>
            <person name="Balestrini R."/>
            <person name="Charron P."/>
            <person name="Duensing N."/>
            <person name="Frei Dit Frey N."/>
            <person name="Gianinazzi-Pearson V."/>
            <person name="Gilbert L.B."/>
            <person name="Handa Y."/>
            <person name="Herr J.R."/>
            <person name="Hijri M."/>
            <person name="Koul R."/>
            <person name="Kawaguchi M."/>
            <person name="Krajinski F."/>
            <person name="Lammers P.J."/>
            <person name="Masclaux F.G."/>
            <person name="Murat C."/>
            <person name="Morin E."/>
            <person name="Ndikumana S."/>
            <person name="Pagni M."/>
            <person name="Petitpierre D."/>
            <person name="Requena N."/>
            <person name="Rosikiewicz P."/>
            <person name="Riley R."/>
            <person name="Saito K."/>
            <person name="San Clemente H."/>
            <person name="Shapiro H."/>
            <person name="van Tuinen D."/>
            <person name="Becard G."/>
            <person name="Bonfante P."/>
            <person name="Paszkowski U."/>
            <person name="Shachar-Hill Y.Y."/>
            <person name="Tuskan G.A."/>
            <person name="Young P.W."/>
            <person name="Sanders I.R."/>
            <person name="Henrissat B."/>
            <person name="Rensing S.A."/>
            <person name="Grigoriev I.V."/>
            <person name="Corradi N."/>
            <person name="Roux C."/>
            <person name="Martin F."/>
        </authorList>
    </citation>
    <scope>NUCLEOTIDE SEQUENCE [LARGE SCALE GENOMIC DNA]</scope>
    <source>
        <strain evidence="2 3">DAOM 197198</strain>
    </source>
</reference>
<feature type="compositionally biased region" description="Polar residues" evidence="1">
    <location>
        <begin position="197"/>
        <end position="207"/>
    </location>
</feature>
<comment type="caution">
    <text evidence="2">The sequence shown here is derived from an EMBL/GenBank/DDBJ whole genome shotgun (WGS) entry which is preliminary data.</text>
</comment>